<keyword evidence="1" id="KW-1185">Reference proteome</keyword>
<proteinExistence type="predicted"/>
<accession>A0AC58S8T8</accession>
<reference evidence="1" key="1">
    <citation type="journal article" date="2014" name="Nat. Commun.">
        <title>The tobacco genome sequence and its comparison with those of tomato and potato.</title>
        <authorList>
            <person name="Sierro N."/>
            <person name="Battey J.N."/>
            <person name="Ouadi S."/>
            <person name="Bakaher N."/>
            <person name="Bovet L."/>
            <person name="Willig A."/>
            <person name="Goepfert S."/>
            <person name="Peitsch M.C."/>
            <person name="Ivanov N.V."/>
        </authorList>
    </citation>
    <scope>NUCLEOTIDE SEQUENCE [LARGE SCALE GENOMIC DNA]</scope>
</reference>
<dbReference type="Proteomes" id="UP000790787">
    <property type="component" value="Chromosome 11"/>
</dbReference>
<organism evidence="1 2">
    <name type="scientific">Nicotiana tabacum</name>
    <name type="common">Common tobacco</name>
    <dbReference type="NCBI Taxonomy" id="4097"/>
    <lineage>
        <taxon>Eukaryota</taxon>
        <taxon>Viridiplantae</taxon>
        <taxon>Streptophyta</taxon>
        <taxon>Embryophyta</taxon>
        <taxon>Tracheophyta</taxon>
        <taxon>Spermatophyta</taxon>
        <taxon>Magnoliopsida</taxon>
        <taxon>eudicotyledons</taxon>
        <taxon>Gunneridae</taxon>
        <taxon>Pentapetalae</taxon>
        <taxon>asterids</taxon>
        <taxon>lamiids</taxon>
        <taxon>Solanales</taxon>
        <taxon>Solanaceae</taxon>
        <taxon>Nicotianoideae</taxon>
        <taxon>Nicotianeae</taxon>
        <taxon>Nicotiana</taxon>
    </lineage>
</organism>
<evidence type="ECO:0000313" key="2">
    <source>
        <dbReference type="RefSeq" id="XP_075081407.1"/>
    </source>
</evidence>
<name>A0AC58S8T8_TOBAC</name>
<reference evidence="2" key="2">
    <citation type="submission" date="2025-08" db="UniProtKB">
        <authorList>
            <consortium name="RefSeq"/>
        </authorList>
    </citation>
    <scope>IDENTIFICATION</scope>
    <source>
        <tissue evidence="2">Leaf</tissue>
    </source>
</reference>
<protein>
    <submittedName>
        <fullName evidence="2">Uncharacterized protein LOC142166321</fullName>
    </submittedName>
</protein>
<evidence type="ECO:0000313" key="1">
    <source>
        <dbReference type="Proteomes" id="UP000790787"/>
    </source>
</evidence>
<gene>
    <name evidence="2" type="primary">LOC142166321</name>
</gene>
<sequence>MARTRNSDTDTQDAAQETIATIVAQGITKKARTQKRKGKSTRGVQVPQVEHEEGVEHDEQVPQDPTPTPTAAPTQTTISPEVVQVFNAVNSAMEMFKAFMANQNEKRDKIPPQTNRQNNSEPSRVNEFLKLSPQVFHGSIVDEDPMLWMEGVKKALRVMKVFDNKAVELAAYQLRDVAGAWFEMWEKERDEDDGPPTWEEFEEAFMANFIPEEDITAKATEFEQLMQGNKSVQEYYMEFIRLAKHAPHMVKTEKAKIRKFVGGLAYHSKDTTSAAAVGMTTFSSVVGFAKHLEKDRQQRRKEKEHNKKSRITGRFNGTSSGGGRNSSNKESLAPAQFSHQSGGRSSFRRTQSNRNQSRQNQNFRTSSSHSQSHAEQHSHQQSLCGTCKRQHSGQCKLGFHGCYHYGDIGHIKANCPKLQHKFSGGSTRPSSSSATAVAPPQARGSHNQSGHRAGRGADRVTQGGGQPRLFATLDRQSAEASAEVITGILLVCSHNAYAIMDPGSTFSYVTPYFAINLGLEPEQLSEPFLVSTPVGESVKVTRVYRGCIVSVQGRNTKADLIELEMVDFDVIMGMDWLSSCYAMLDCHAKIVRFQFPNEEVLEWKGSSASLVGKFISYLKAQRMIGKGCLAYLAHIINPESEPPALQLVPIVREFPEVFPDDLPGLSPERIIDFGIDLMPGTQPISIPPYRMAPAELNELREQLKDLLDKGFISPSVSPWGAPVLFVKKKDGSLRMCVDYRQLNKVTIKNKYPLPRIDDLFDQLQGAKYFSKIDLRSGYHQLRIKKEDISKTAFRTRYGHYEFLVMSFGLTNAPAAFMDLMNRVFKPFLDTFIIVFIDDILVYSKSKEEHAEHLRIALQTLKENELYAKFSKCEFWLQSVAFLGHVVSSEGIKVDPQKTEAVKNWPRPTTPTEIRSFLGLAGYYRRFVEGFSSIAAPLTKLTQKAVKFQWSDACEQSFQELKKRLTTAPVLTLPTGSGGFTVYCDDSRVGLGCVLMQNGKVIAYASRQLKNHEKNYPTHDLELAAVVFALKIWRHYLYGEHSEVFTDHKSLQYIFKQKELNLRQRRWLELLKDCDINILYHPGKAKVVADALSRKSMGVLSHLAVQRRSLGREIQKLANDGIRLDETEEGDITAYALAQSSLVAHVKAKQDEDPYLVKLKEGVRSKEITAFTLGSNGVLKLNDRLCVPDVDGLRKAIMEEAHSSRYSIHPGATKMYLDLKELYWWKGMKKQVADHVAKCLNC</sequence>
<dbReference type="RefSeq" id="XP_075081407.1">
    <property type="nucleotide sequence ID" value="XM_075225306.1"/>
</dbReference>